<dbReference type="PROSITE" id="PS50005">
    <property type="entry name" value="TPR"/>
    <property type="match status" value="2"/>
</dbReference>
<protein>
    <submittedName>
        <fullName evidence="5">Tetratricopeptide repeat-containing protein</fullName>
    </submittedName>
</protein>
<dbReference type="SUPFAM" id="SSF48452">
    <property type="entry name" value="TPR-like"/>
    <property type="match status" value="1"/>
</dbReference>
<feature type="repeat" description="TPR" evidence="3">
    <location>
        <begin position="12"/>
        <end position="45"/>
    </location>
</feature>
<keyword evidence="1" id="KW-0677">Repeat</keyword>
<feature type="transmembrane region" description="Helical" evidence="4">
    <location>
        <begin position="307"/>
        <end position="325"/>
    </location>
</feature>
<feature type="transmembrane region" description="Helical" evidence="4">
    <location>
        <begin position="331"/>
        <end position="347"/>
    </location>
</feature>
<dbReference type="OrthoDB" id="3402539at2"/>
<accession>A0A1A8ZY66</accession>
<evidence type="ECO:0000313" key="5">
    <source>
        <dbReference type="EMBL" id="SBT48829.1"/>
    </source>
</evidence>
<evidence type="ECO:0000256" key="4">
    <source>
        <dbReference type="SAM" id="Phobius"/>
    </source>
</evidence>
<dbReference type="Pfam" id="PF13432">
    <property type="entry name" value="TPR_16"/>
    <property type="match status" value="1"/>
</dbReference>
<keyword evidence="6" id="KW-1185">Reference proteome</keyword>
<reference evidence="6" key="1">
    <citation type="submission" date="2016-06" db="EMBL/GenBank/DDBJ databases">
        <authorList>
            <person name="Varghese N."/>
            <person name="Submissions Spin"/>
        </authorList>
    </citation>
    <scope>NUCLEOTIDE SEQUENCE [LARGE SCALE GENOMIC DNA]</scope>
    <source>
        <strain evidence="6">DSM 44815</strain>
    </source>
</reference>
<dbReference type="Proteomes" id="UP000199385">
    <property type="component" value="Chromosome I"/>
</dbReference>
<evidence type="ECO:0000256" key="3">
    <source>
        <dbReference type="PROSITE-ProRule" id="PRU00339"/>
    </source>
</evidence>
<name>A0A1A8ZY66_9ACTN</name>
<gene>
    <name evidence="5" type="ORF">GA0070611_4200</name>
</gene>
<feature type="transmembrane region" description="Helical" evidence="4">
    <location>
        <begin position="269"/>
        <end position="286"/>
    </location>
</feature>
<dbReference type="InterPro" id="IPR019734">
    <property type="entry name" value="TPR_rpt"/>
</dbReference>
<dbReference type="PANTHER" id="PTHR44858:SF1">
    <property type="entry name" value="UDP-N-ACETYLGLUCOSAMINE--PEPTIDE N-ACETYLGLUCOSAMINYLTRANSFERASE SPINDLY-RELATED"/>
    <property type="match status" value="1"/>
</dbReference>
<dbReference type="AlphaFoldDB" id="A0A1A8ZY66"/>
<evidence type="ECO:0000313" key="6">
    <source>
        <dbReference type="Proteomes" id="UP000199385"/>
    </source>
</evidence>
<dbReference type="Pfam" id="PF14559">
    <property type="entry name" value="TPR_19"/>
    <property type="match status" value="1"/>
</dbReference>
<keyword evidence="4" id="KW-1133">Transmembrane helix</keyword>
<keyword evidence="2 3" id="KW-0802">TPR repeat</keyword>
<evidence type="ECO:0000256" key="2">
    <source>
        <dbReference type="ARBA" id="ARBA00022803"/>
    </source>
</evidence>
<keyword evidence="4" id="KW-0812">Transmembrane</keyword>
<proteinExistence type="predicted"/>
<sequence>MSSVPTPDRSAADGYIQRARLLAELGRYDEAVEELAPLITSEPGHAEALAVLARTQLAADRAEPALSAAEAAVAAAPDAVPPRVARGFALLDLGRWSAAAGAADEIVALGPADPYAQRSAAAIRSGSRNGQEALNAAWRGVELAPEEPEAHLVLALVAARLRLFDLAERAYREALRLDPEVAEARHDVGVIRLERRRYAAALEEVSELAAPEPPRGDAGDLSPAAAGLPWVDADRAASDGPRRLLLQVAGGFLVGAVLVAFLAPSAPGLSRVVAGLAALGGALVAWRRWSRLPDSAALLRADRGPALAGYAVVAAPALLLLYALVGGVWPVVGAVTAALVAAFAVLRR</sequence>
<dbReference type="STRING" id="261654.GA0070611_4200"/>
<dbReference type="RefSeq" id="WP_091666880.1">
    <property type="nucleotide sequence ID" value="NZ_LT594323.1"/>
</dbReference>
<dbReference type="Gene3D" id="1.25.40.10">
    <property type="entry name" value="Tetratricopeptide repeat domain"/>
    <property type="match status" value="1"/>
</dbReference>
<dbReference type="PATRIC" id="fig|261654.4.peg.4268"/>
<keyword evidence="4" id="KW-0472">Membrane</keyword>
<dbReference type="PANTHER" id="PTHR44858">
    <property type="entry name" value="TETRATRICOPEPTIDE REPEAT PROTEIN 6"/>
    <property type="match status" value="1"/>
</dbReference>
<feature type="repeat" description="TPR" evidence="3">
    <location>
        <begin position="148"/>
        <end position="181"/>
    </location>
</feature>
<feature type="transmembrane region" description="Helical" evidence="4">
    <location>
        <begin position="244"/>
        <end position="263"/>
    </location>
</feature>
<dbReference type="SMART" id="SM00028">
    <property type="entry name" value="TPR"/>
    <property type="match status" value="4"/>
</dbReference>
<dbReference type="EMBL" id="LT594323">
    <property type="protein sequence ID" value="SBT48829.1"/>
    <property type="molecule type" value="Genomic_DNA"/>
</dbReference>
<dbReference type="InterPro" id="IPR050498">
    <property type="entry name" value="Ycf3"/>
</dbReference>
<organism evidence="5 6">
    <name type="scientific">Micromonospora auratinigra</name>
    <dbReference type="NCBI Taxonomy" id="261654"/>
    <lineage>
        <taxon>Bacteria</taxon>
        <taxon>Bacillati</taxon>
        <taxon>Actinomycetota</taxon>
        <taxon>Actinomycetes</taxon>
        <taxon>Micromonosporales</taxon>
        <taxon>Micromonosporaceae</taxon>
        <taxon>Micromonospora</taxon>
    </lineage>
</organism>
<dbReference type="InterPro" id="IPR011990">
    <property type="entry name" value="TPR-like_helical_dom_sf"/>
</dbReference>
<evidence type="ECO:0000256" key="1">
    <source>
        <dbReference type="ARBA" id="ARBA00022737"/>
    </source>
</evidence>